<dbReference type="CTD" id="31252336"/>
<dbReference type="KEGG" id="loa:LOAG_19243"/>
<feature type="non-terminal residue" evidence="1">
    <location>
        <position position="53"/>
    </location>
</feature>
<protein>
    <submittedName>
        <fullName evidence="1">Uncharacterized protein</fullName>
    </submittedName>
</protein>
<dbReference type="EMBL" id="JH715800">
    <property type="protein sequence ID" value="EJD73335.1"/>
    <property type="molecule type" value="Genomic_DNA"/>
</dbReference>
<gene>
    <name evidence="1" type="ORF">LOAG_19243</name>
</gene>
<accession>A0A1S0UCP9</accession>
<dbReference type="GeneID" id="31252336"/>
<dbReference type="RefSeq" id="XP_020304297.1">
    <property type="nucleotide sequence ID" value="XM_020451895.1"/>
</dbReference>
<name>A0A1S0UCP9_LOALO</name>
<dbReference type="AlphaFoldDB" id="A0A1S0UCP9"/>
<organism evidence="1">
    <name type="scientific">Loa loa</name>
    <name type="common">Eye worm</name>
    <name type="synonym">Filaria loa</name>
    <dbReference type="NCBI Taxonomy" id="7209"/>
    <lineage>
        <taxon>Eukaryota</taxon>
        <taxon>Metazoa</taxon>
        <taxon>Ecdysozoa</taxon>
        <taxon>Nematoda</taxon>
        <taxon>Chromadorea</taxon>
        <taxon>Rhabditida</taxon>
        <taxon>Spirurina</taxon>
        <taxon>Spiruromorpha</taxon>
        <taxon>Filarioidea</taxon>
        <taxon>Onchocercidae</taxon>
        <taxon>Loa</taxon>
    </lineage>
</organism>
<evidence type="ECO:0000313" key="1">
    <source>
        <dbReference type="EMBL" id="EJD73335.1"/>
    </source>
</evidence>
<reference evidence="1" key="1">
    <citation type="submission" date="2012-04" db="EMBL/GenBank/DDBJ databases">
        <title>The Genome Sequence of Loa loa.</title>
        <authorList>
            <consortium name="The Broad Institute Genome Sequencing Platform"/>
            <consortium name="Broad Institute Genome Sequencing Center for Infectious Disease"/>
            <person name="Nutman T.B."/>
            <person name="Fink D.L."/>
            <person name="Russ C."/>
            <person name="Young S."/>
            <person name="Zeng Q."/>
            <person name="Gargeya S."/>
            <person name="Alvarado L."/>
            <person name="Berlin A."/>
            <person name="Chapman S.B."/>
            <person name="Chen Z."/>
            <person name="Freedman E."/>
            <person name="Gellesch M."/>
            <person name="Goldberg J."/>
            <person name="Griggs A."/>
            <person name="Gujja S."/>
            <person name="Heilman E.R."/>
            <person name="Heiman D."/>
            <person name="Howarth C."/>
            <person name="Mehta T."/>
            <person name="Neiman D."/>
            <person name="Pearson M."/>
            <person name="Roberts A."/>
            <person name="Saif S."/>
            <person name="Shea T."/>
            <person name="Shenoy N."/>
            <person name="Sisk P."/>
            <person name="Stolte C."/>
            <person name="Sykes S."/>
            <person name="White J."/>
            <person name="Yandava C."/>
            <person name="Haas B."/>
            <person name="Henn M.R."/>
            <person name="Nusbaum C."/>
            <person name="Birren B."/>
        </authorList>
    </citation>
    <scope>NUCLEOTIDE SEQUENCE [LARGE SCALE GENOMIC DNA]</scope>
</reference>
<proteinExistence type="predicted"/>
<dbReference type="InParanoid" id="A0A1S0UCP9"/>
<sequence length="53" mass="6014">MGETSIASRTSVRFFTTMSHHMSNPTRLIGKLLPISRTRERPLTSVNPHMCTQ</sequence>